<dbReference type="AlphaFoldDB" id="A0A401UD51"/>
<protein>
    <submittedName>
        <fullName evidence="1">Uncharacterized protein</fullName>
    </submittedName>
</protein>
<dbReference type="Proteomes" id="UP000288227">
    <property type="component" value="Unassembled WGS sequence"/>
</dbReference>
<sequence>MQWTFLVKPKAGLSLALGTINELLIQDFNRLTKDQLVAGNVINPFLVVAKRLVTDWHSLVYAGPKFSNNFKTRDWQNSMEVNTNYHYVIPDTENYVGIEFNKSFGRGELDMVIRPQMRLVIHDSLMIGIVSGIPVSKESERLSSFLRLIYEPRHKKIINQQDEEPVRSLELF</sequence>
<dbReference type="NCBIfam" id="NF041634">
    <property type="entry name" value="HAEPLYID"/>
    <property type="match status" value="1"/>
</dbReference>
<dbReference type="OrthoDB" id="892490at2"/>
<gene>
    <name evidence="1" type="ORF">SanaruYs_31000</name>
</gene>
<evidence type="ECO:0000313" key="1">
    <source>
        <dbReference type="EMBL" id="GCC52861.1"/>
    </source>
</evidence>
<evidence type="ECO:0000313" key="2">
    <source>
        <dbReference type="Proteomes" id="UP000288227"/>
    </source>
</evidence>
<organism evidence="1 2">
    <name type="scientific">Chryseotalea sanaruensis</name>
    <dbReference type="NCBI Taxonomy" id="2482724"/>
    <lineage>
        <taxon>Bacteria</taxon>
        <taxon>Pseudomonadati</taxon>
        <taxon>Bacteroidota</taxon>
        <taxon>Cytophagia</taxon>
        <taxon>Cytophagales</taxon>
        <taxon>Chryseotaleaceae</taxon>
        <taxon>Chryseotalea</taxon>
    </lineage>
</organism>
<dbReference type="EMBL" id="BHXQ01000005">
    <property type="protein sequence ID" value="GCC52861.1"/>
    <property type="molecule type" value="Genomic_DNA"/>
</dbReference>
<keyword evidence="2" id="KW-1185">Reference proteome</keyword>
<dbReference type="InterPro" id="IPR048131">
    <property type="entry name" value="HAEPLYID-like"/>
</dbReference>
<reference evidence="1 2" key="1">
    <citation type="submission" date="2018-11" db="EMBL/GenBank/DDBJ databases">
        <title>Chryseotalea sanarue gen. nov., sp., nov., a member of the family Cytophagaceae, isolated from a brackish lake in Hamamatsu Japan.</title>
        <authorList>
            <person name="Maejima Y."/>
            <person name="Iino T."/>
            <person name="Muraguchi Y."/>
            <person name="Fukuda K."/>
            <person name="Ohkuma M."/>
            <person name="Moriuchi R."/>
            <person name="Dohra H."/>
            <person name="Kimbara K."/>
            <person name="Shintani M."/>
        </authorList>
    </citation>
    <scope>NUCLEOTIDE SEQUENCE [LARGE SCALE GENOMIC DNA]</scope>
    <source>
        <strain evidence="1 2">Ys</strain>
    </source>
</reference>
<dbReference type="RefSeq" id="WP_127123502.1">
    <property type="nucleotide sequence ID" value="NZ_BHXQ01000005.1"/>
</dbReference>
<accession>A0A401UD51</accession>
<proteinExistence type="predicted"/>
<comment type="caution">
    <text evidence="1">The sequence shown here is derived from an EMBL/GenBank/DDBJ whole genome shotgun (WGS) entry which is preliminary data.</text>
</comment>
<name>A0A401UD51_9BACT</name>